<sequence>MNRSPMSTSAESVELRFSSGDSWCAATFYRPVRRGPCPVIVMAHGVGGVKAMRLPAFAERFARAGYACFVFDYRHLGESGGEPRQLVDISRQLEDWKAAMACARAQPEVLPSKLILWGTSFSGGHVLSVAADTPDVAAVVSQCPFTDGLASSLALDFATSIKVSALAILDRVGSWLGRQPVHVALAAPPGQTALMNAPDAFTGFRALHPAGSHIPDYIAARFALDIVRYHPGRRTRDIKAPVLFCVCETDSVAPAKATLRHAARAPHKEIKRYAEGHFEIYLGAAFERAVADQLTFLQRVVPVR</sequence>
<dbReference type="InterPro" id="IPR022742">
    <property type="entry name" value="Hydrolase_4"/>
</dbReference>
<dbReference type="PANTHER" id="PTHR22946:SF9">
    <property type="entry name" value="POLYKETIDE TRANSFERASE AF380"/>
    <property type="match status" value="1"/>
</dbReference>
<name>A0A3R8T572_9BURK</name>
<proteinExistence type="predicted"/>
<evidence type="ECO:0000313" key="3">
    <source>
        <dbReference type="EMBL" id="RRS06413.1"/>
    </source>
</evidence>
<dbReference type="InterPro" id="IPR050261">
    <property type="entry name" value="FrsA_esterase"/>
</dbReference>
<dbReference type="Gene3D" id="3.40.50.1820">
    <property type="entry name" value="alpha/beta hydrolase"/>
    <property type="match status" value="1"/>
</dbReference>
<accession>A0A3R8T572</accession>
<dbReference type="AlphaFoldDB" id="A0A3R8T572"/>
<keyword evidence="1 3" id="KW-0378">Hydrolase</keyword>
<gene>
    <name evidence="3" type="ORF">EIP75_00075</name>
</gene>
<dbReference type="Proteomes" id="UP000269265">
    <property type="component" value="Unassembled WGS sequence"/>
</dbReference>
<dbReference type="EMBL" id="RSED01000001">
    <property type="protein sequence ID" value="RRS06413.1"/>
    <property type="molecule type" value="Genomic_DNA"/>
</dbReference>
<dbReference type="SUPFAM" id="SSF53474">
    <property type="entry name" value="alpha/beta-Hydrolases"/>
    <property type="match status" value="1"/>
</dbReference>
<organism evidence="3 4">
    <name type="scientific">Aquabacterium soli</name>
    <dbReference type="NCBI Taxonomy" id="2493092"/>
    <lineage>
        <taxon>Bacteria</taxon>
        <taxon>Pseudomonadati</taxon>
        <taxon>Pseudomonadota</taxon>
        <taxon>Betaproteobacteria</taxon>
        <taxon>Burkholderiales</taxon>
        <taxon>Aquabacterium</taxon>
    </lineage>
</organism>
<dbReference type="OrthoDB" id="9805123at2"/>
<protein>
    <submittedName>
        <fullName evidence="3">Alpha/beta fold hydrolase</fullName>
    </submittedName>
</protein>
<keyword evidence="4" id="KW-1185">Reference proteome</keyword>
<dbReference type="InterPro" id="IPR029058">
    <property type="entry name" value="AB_hydrolase_fold"/>
</dbReference>
<dbReference type="PANTHER" id="PTHR22946">
    <property type="entry name" value="DIENELACTONE HYDROLASE DOMAIN-CONTAINING PROTEIN-RELATED"/>
    <property type="match status" value="1"/>
</dbReference>
<dbReference type="GO" id="GO:0052689">
    <property type="term" value="F:carboxylic ester hydrolase activity"/>
    <property type="evidence" value="ECO:0007669"/>
    <property type="project" value="UniProtKB-ARBA"/>
</dbReference>
<comment type="caution">
    <text evidence="3">The sequence shown here is derived from an EMBL/GenBank/DDBJ whole genome shotgun (WGS) entry which is preliminary data.</text>
</comment>
<evidence type="ECO:0000256" key="1">
    <source>
        <dbReference type="ARBA" id="ARBA00022801"/>
    </source>
</evidence>
<evidence type="ECO:0000313" key="4">
    <source>
        <dbReference type="Proteomes" id="UP000269265"/>
    </source>
</evidence>
<reference evidence="3 4" key="1">
    <citation type="submission" date="2018-12" db="EMBL/GenBank/DDBJ databases">
        <title>The whole draft genome of Aquabacterium sp. SJQ9.</title>
        <authorList>
            <person name="Sun L."/>
            <person name="Gao X."/>
            <person name="Chen W."/>
            <person name="Huang K."/>
        </authorList>
    </citation>
    <scope>NUCLEOTIDE SEQUENCE [LARGE SCALE GENOMIC DNA]</scope>
    <source>
        <strain evidence="3 4">SJQ9</strain>
    </source>
</reference>
<dbReference type="Pfam" id="PF12146">
    <property type="entry name" value="Hydrolase_4"/>
    <property type="match status" value="1"/>
</dbReference>
<feature type="domain" description="Serine aminopeptidase S33" evidence="2">
    <location>
        <begin position="36"/>
        <end position="277"/>
    </location>
</feature>
<evidence type="ECO:0000259" key="2">
    <source>
        <dbReference type="Pfam" id="PF12146"/>
    </source>
</evidence>